<keyword evidence="3" id="KW-1185">Reference proteome</keyword>
<accession>T1FH23</accession>
<dbReference type="HOGENOM" id="CLU_2064009_0_0_1"/>
<evidence type="ECO:0000313" key="1">
    <source>
        <dbReference type="EMBL" id="ESN92301.1"/>
    </source>
</evidence>
<dbReference type="EnsemblMetazoa" id="HelroT181491">
    <property type="protein sequence ID" value="HelroP181491"/>
    <property type="gene ID" value="HelroG181491"/>
</dbReference>
<reference evidence="1 3" key="2">
    <citation type="journal article" date="2013" name="Nature">
        <title>Insights into bilaterian evolution from three spiralian genomes.</title>
        <authorList>
            <person name="Simakov O."/>
            <person name="Marletaz F."/>
            <person name="Cho S.J."/>
            <person name="Edsinger-Gonzales E."/>
            <person name="Havlak P."/>
            <person name="Hellsten U."/>
            <person name="Kuo D.H."/>
            <person name="Larsson T."/>
            <person name="Lv J."/>
            <person name="Arendt D."/>
            <person name="Savage R."/>
            <person name="Osoegawa K."/>
            <person name="de Jong P."/>
            <person name="Grimwood J."/>
            <person name="Chapman J.A."/>
            <person name="Shapiro H."/>
            <person name="Aerts A."/>
            <person name="Otillar R.P."/>
            <person name="Terry A.Y."/>
            <person name="Boore J.L."/>
            <person name="Grigoriev I.V."/>
            <person name="Lindberg D.R."/>
            <person name="Seaver E.C."/>
            <person name="Weisblat D.A."/>
            <person name="Putnam N.H."/>
            <person name="Rokhsar D.S."/>
        </authorList>
    </citation>
    <scope>NUCLEOTIDE SEQUENCE</scope>
</reference>
<dbReference type="KEGG" id="hro:HELRODRAFT_181491"/>
<organism evidence="2 3">
    <name type="scientific">Helobdella robusta</name>
    <name type="common">Californian leech</name>
    <dbReference type="NCBI Taxonomy" id="6412"/>
    <lineage>
        <taxon>Eukaryota</taxon>
        <taxon>Metazoa</taxon>
        <taxon>Spiralia</taxon>
        <taxon>Lophotrochozoa</taxon>
        <taxon>Annelida</taxon>
        <taxon>Clitellata</taxon>
        <taxon>Hirudinea</taxon>
        <taxon>Rhynchobdellida</taxon>
        <taxon>Glossiphoniidae</taxon>
        <taxon>Helobdella</taxon>
    </lineage>
</organism>
<name>T1FH23_HELRO</name>
<dbReference type="CTD" id="20208122"/>
<dbReference type="Proteomes" id="UP000015101">
    <property type="component" value="Unassembled WGS sequence"/>
</dbReference>
<dbReference type="GeneID" id="20208122"/>
<dbReference type="InParanoid" id="T1FH23"/>
<reference evidence="3" key="1">
    <citation type="submission" date="2012-12" db="EMBL/GenBank/DDBJ databases">
        <authorList>
            <person name="Hellsten U."/>
            <person name="Grimwood J."/>
            <person name="Chapman J.A."/>
            <person name="Shapiro H."/>
            <person name="Aerts A."/>
            <person name="Otillar R.P."/>
            <person name="Terry A.Y."/>
            <person name="Boore J.L."/>
            <person name="Simakov O."/>
            <person name="Marletaz F."/>
            <person name="Cho S.-J."/>
            <person name="Edsinger-Gonzales E."/>
            <person name="Havlak P."/>
            <person name="Kuo D.-H."/>
            <person name="Larsson T."/>
            <person name="Lv J."/>
            <person name="Arendt D."/>
            <person name="Savage R."/>
            <person name="Osoegawa K."/>
            <person name="de Jong P."/>
            <person name="Lindberg D.R."/>
            <person name="Seaver E.C."/>
            <person name="Weisblat D.A."/>
            <person name="Putnam N.H."/>
            <person name="Grigoriev I.V."/>
            <person name="Rokhsar D.S."/>
        </authorList>
    </citation>
    <scope>NUCLEOTIDE SEQUENCE</scope>
</reference>
<sequence length="119" mass="14006">MSMCRNNPFCPRAMCLGSSDKDLETFDMQWDYHADLAADNWPVFLNGNDAFEERKHLVEVPTKSRKHHDGYLWLKELKPRVKMKVIHLNKSTLIHRGTEVRDEQAKENFSFYHLVAKNS</sequence>
<dbReference type="AlphaFoldDB" id="T1FH23"/>
<evidence type="ECO:0000313" key="2">
    <source>
        <dbReference type="EnsemblMetazoa" id="HelroP181491"/>
    </source>
</evidence>
<dbReference type="EMBL" id="KB097650">
    <property type="protein sequence ID" value="ESN92301.1"/>
    <property type="molecule type" value="Genomic_DNA"/>
</dbReference>
<dbReference type="EMBL" id="AMQM01007629">
    <property type="status" value="NOT_ANNOTATED_CDS"/>
    <property type="molecule type" value="Genomic_DNA"/>
</dbReference>
<evidence type="ECO:0000313" key="3">
    <source>
        <dbReference type="Proteomes" id="UP000015101"/>
    </source>
</evidence>
<protein>
    <submittedName>
        <fullName evidence="1 2">Uncharacterized protein</fullName>
    </submittedName>
</protein>
<dbReference type="RefSeq" id="XP_009029546.1">
    <property type="nucleotide sequence ID" value="XM_009031298.1"/>
</dbReference>
<reference evidence="2" key="3">
    <citation type="submission" date="2015-06" db="UniProtKB">
        <authorList>
            <consortium name="EnsemblMetazoa"/>
        </authorList>
    </citation>
    <scope>IDENTIFICATION</scope>
</reference>
<proteinExistence type="predicted"/>
<gene>
    <name evidence="2" type="primary">20208122</name>
    <name evidence="1" type="ORF">HELRODRAFT_181491</name>
</gene>